<comment type="caution">
    <text evidence="1">The sequence shown here is derived from an EMBL/GenBank/DDBJ whole genome shotgun (WGS) entry which is preliminary data.</text>
</comment>
<sequence>MTGLRIEGRLLITESERILRAQIGAHTSWANTEDRTARTRNARAKFNERFDDEVDPDRVLSPEERTKRADSARKAYFARLAFKSATARRARRSGGA</sequence>
<keyword evidence="2" id="KW-1185">Reference proteome</keyword>
<protein>
    <submittedName>
        <fullName evidence="1">Uncharacterized protein</fullName>
    </submittedName>
</protein>
<organism evidence="1 2">
    <name type="scientific">[Mycobacterium] nativiensis</name>
    <dbReference type="NCBI Taxonomy" id="2855503"/>
    <lineage>
        <taxon>Bacteria</taxon>
        <taxon>Bacillati</taxon>
        <taxon>Actinomycetota</taxon>
        <taxon>Actinomycetes</taxon>
        <taxon>Mycobacteriales</taxon>
        <taxon>Mycobacteriaceae</taxon>
        <taxon>Mycolicibacter</taxon>
    </lineage>
</organism>
<dbReference type="EMBL" id="JAYJJU010000040">
    <property type="protein sequence ID" value="MEB3034781.1"/>
    <property type="molecule type" value="Genomic_DNA"/>
</dbReference>
<evidence type="ECO:0000313" key="2">
    <source>
        <dbReference type="Proteomes" id="UP001298593"/>
    </source>
</evidence>
<name>A0ABU5Y692_9MYCO</name>
<reference evidence="1 2" key="1">
    <citation type="submission" date="2023-12" db="EMBL/GenBank/DDBJ databases">
        <title>Description of new species of Mycobacterium terrae complex isolated from sewage at the Sao Paulo Zoological Park Foundation in Brazil.</title>
        <authorList>
            <person name="Romagnoli C.L."/>
            <person name="Conceicao E.C."/>
            <person name="Machado E."/>
            <person name="Barreto L.B.P.F."/>
            <person name="Sharma A."/>
            <person name="Silva N.M."/>
            <person name="Marques L.E."/>
            <person name="Juliana M.A."/>
            <person name="Lourenco M.C.S."/>
            <person name="Digiampietri L.A."/>
            <person name="Suffys P.N."/>
            <person name="Viana-Niero C."/>
        </authorList>
    </citation>
    <scope>NUCLEOTIDE SEQUENCE [LARGE SCALE GENOMIC DNA]</scope>
    <source>
        <strain evidence="1 2">MYC340</strain>
    </source>
</reference>
<gene>
    <name evidence="1" type="ORF">KV113_24880</name>
</gene>
<dbReference type="RefSeq" id="WP_224971075.1">
    <property type="nucleotide sequence ID" value="NZ_JAYJJU010000040.1"/>
</dbReference>
<accession>A0ABU5Y692</accession>
<proteinExistence type="predicted"/>
<evidence type="ECO:0000313" key="1">
    <source>
        <dbReference type="EMBL" id="MEB3034781.1"/>
    </source>
</evidence>
<dbReference type="Proteomes" id="UP001298593">
    <property type="component" value="Unassembled WGS sequence"/>
</dbReference>